<organism evidence="2 3">
    <name type="scientific">Paenibacillus barengoltzii J12</name>
    <dbReference type="NCBI Taxonomy" id="935846"/>
    <lineage>
        <taxon>Bacteria</taxon>
        <taxon>Bacillati</taxon>
        <taxon>Bacillota</taxon>
        <taxon>Bacilli</taxon>
        <taxon>Bacillales</taxon>
        <taxon>Paenibacillaceae</taxon>
        <taxon>Paenibacillus</taxon>
    </lineage>
</organism>
<dbReference type="InterPro" id="IPR036291">
    <property type="entry name" value="NAD(P)-bd_dom_sf"/>
</dbReference>
<accession>A0ABY1LUI5</accession>
<dbReference type="PANTHER" id="PTHR43162">
    <property type="match status" value="1"/>
</dbReference>
<feature type="domain" description="NmrA-like" evidence="1">
    <location>
        <begin position="2"/>
        <end position="260"/>
    </location>
</feature>
<evidence type="ECO:0000313" key="2">
    <source>
        <dbReference type="EMBL" id="SMF07344.1"/>
    </source>
</evidence>
<keyword evidence="3" id="KW-1185">Reference proteome</keyword>
<dbReference type="Pfam" id="PF05368">
    <property type="entry name" value="NmrA"/>
    <property type="match status" value="1"/>
</dbReference>
<dbReference type="Gene3D" id="3.40.50.720">
    <property type="entry name" value="NAD(P)-binding Rossmann-like Domain"/>
    <property type="match status" value="1"/>
</dbReference>
<proteinExistence type="predicted"/>
<dbReference type="EMBL" id="FXAE01000007">
    <property type="protein sequence ID" value="SMF07344.1"/>
    <property type="molecule type" value="Genomic_DNA"/>
</dbReference>
<reference evidence="2 3" key="1">
    <citation type="submission" date="2017-04" db="EMBL/GenBank/DDBJ databases">
        <authorList>
            <person name="Varghese N."/>
            <person name="Submissions S."/>
        </authorList>
    </citation>
    <scope>NUCLEOTIDE SEQUENCE [LARGE SCALE GENOMIC DNA]</scope>
    <source>
        <strain evidence="2 3">J12</strain>
    </source>
</reference>
<evidence type="ECO:0000259" key="1">
    <source>
        <dbReference type="Pfam" id="PF05368"/>
    </source>
</evidence>
<dbReference type="RefSeq" id="WP_085278545.1">
    <property type="nucleotide sequence ID" value="NZ_FXAE01000007.1"/>
</dbReference>
<dbReference type="PANTHER" id="PTHR43162:SF1">
    <property type="entry name" value="PRESTALK A DIFFERENTIATION PROTEIN A"/>
    <property type="match status" value="1"/>
</dbReference>
<sequence length="294" mass="31535">MIVVTGATSNTGRAVALNLLEAGAQIRVVGRSLDRLQPFVSRGAEAFVAEPTDKEAMLRAFQGAEAAYVMLQPGFIADSEDFPAYQQAVIDAIVPALVQNGVRNIVALSGWGANYEHASGPLAGLRLLENRLQAESSLRVLVMRPGWFMENAIPLISAINNTGNASSQLRGNLRLPMIATSDIGAVAASSLLKPMKEGFEAREVQGPDELTLTEAADIIGQVTGVQGASYVQASPIDVKAEMLGAGFSDHMAEAFVIMSDDLNAERIIMLQPLEERIITRTGFETFVRHTLEIQ</sequence>
<name>A0ABY1LUI5_9BACL</name>
<dbReference type="Proteomes" id="UP000192939">
    <property type="component" value="Unassembled WGS sequence"/>
</dbReference>
<evidence type="ECO:0000313" key="3">
    <source>
        <dbReference type="Proteomes" id="UP000192939"/>
    </source>
</evidence>
<protein>
    <submittedName>
        <fullName evidence="2">Uncharacterized conserved protein YbjT, contains NAD(P)-binding and DUF2867 domains</fullName>
    </submittedName>
</protein>
<dbReference type="InterPro" id="IPR051604">
    <property type="entry name" value="Ergot_Alk_Oxidoreductase"/>
</dbReference>
<gene>
    <name evidence="2" type="ORF">SAMN02744124_01118</name>
</gene>
<dbReference type="Gene3D" id="3.90.25.10">
    <property type="entry name" value="UDP-galactose 4-epimerase, domain 1"/>
    <property type="match status" value="1"/>
</dbReference>
<comment type="caution">
    <text evidence="2">The sequence shown here is derived from an EMBL/GenBank/DDBJ whole genome shotgun (WGS) entry which is preliminary data.</text>
</comment>
<dbReference type="InterPro" id="IPR008030">
    <property type="entry name" value="NmrA-like"/>
</dbReference>
<dbReference type="SUPFAM" id="SSF51735">
    <property type="entry name" value="NAD(P)-binding Rossmann-fold domains"/>
    <property type="match status" value="1"/>
</dbReference>